<protein>
    <submittedName>
        <fullName evidence="1">Uncharacterized protein</fullName>
    </submittedName>
</protein>
<proteinExistence type="predicted"/>
<dbReference type="Pfam" id="PF19730">
    <property type="entry name" value="DUF6221"/>
    <property type="match status" value="1"/>
</dbReference>
<keyword evidence="2" id="KW-1185">Reference proteome</keyword>
<accession>A0AAF0K2P4</accession>
<dbReference type="Proteomes" id="UP001242841">
    <property type="component" value="Segment"/>
</dbReference>
<sequence length="128" mass="14760">MDDASTRLVAFVQARLLEEMILAEMTKGDESDWMAEWHWGRMPDGRFINRNGLRWFVTPGVDGAHINTQSPERILADVHGKRNIVNYAVDVLTNSFDEDVRGVWTEVLRNLARKWSDHSAFDADWTVN</sequence>
<dbReference type="InterPro" id="IPR046193">
    <property type="entry name" value="DUF6221"/>
</dbReference>
<organism evidence="1 2">
    <name type="scientific">Rhodococcus phage Trogglehumper</name>
    <dbReference type="NCBI Taxonomy" id="3038381"/>
    <lineage>
        <taxon>Viruses</taxon>
        <taxon>Duplodnaviria</taxon>
        <taxon>Heunggongvirae</taxon>
        <taxon>Uroviricota</taxon>
        <taxon>Caudoviricetes</taxon>
        <taxon>Caudoviricetes incertae sedis</taxon>
        <taxon>Trogglehumpervirus</taxon>
        <taxon>Trogglehumpervirus trogglehumper</taxon>
    </lineage>
</organism>
<name>A0AAF0K2P4_9CAUD</name>
<dbReference type="EMBL" id="OQ709222">
    <property type="protein sequence ID" value="WGH21894.1"/>
    <property type="molecule type" value="Genomic_DNA"/>
</dbReference>
<evidence type="ECO:0000313" key="2">
    <source>
        <dbReference type="Proteomes" id="UP001242841"/>
    </source>
</evidence>
<evidence type="ECO:0000313" key="1">
    <source>
        <dbReference type="EMBL" id="WGH21894.1"/>
    </source>
</evidence>
<reference evidence="1" key="1">
    <citation type="submission" date="2023-03" db="EMBL/GenBank/DDBJ databases">
        <authorList>
            <person name="Aguilar E."/>
            <person name="Antigua R."/>
            <person name="Antonino C."/>
            <person name="Bisram R."/>
            <person name="Chen J."/>
            <person name="Davilmar B."/>
            <person name="Del R.K."/>
            <person name="Germosen J."/>
            <person name="Hernandez J."/>
            <person name="Kelloggs L."/>
            <person name="Lema C."/>
            <person name="Li J."/>
            <person name="Melendez A."/>
            <person name="Mohammed I."/>
            <person name="Ryan A."/>
            <person name="Singh S."/>
            <person name="Tariq H."/>
            <person name="Golebiewska U.P."/>
            <person name="Russell D.A."/>
            <person name="Jacobs-Sera D."/>
            <person name="Hatfull G.F."/>
        </authorList>
    </citation>
    <scope>NUCLEOTIDE SEQUENCE</scope>
</reference>
<gene>
    <name evidence="1" type="primary">9</name>
    <name evidence="1" type="ORF">SEA_TROGGLEHUMPER_9</name>
</gene>